<evidence type="ECO:0000313" key="1">
    <source>
        <dbReference type="EMBL" id="CDW45607.1"/>
    </source>
</evidence>
<accession>A0A0K2V624</accession>
<sequence>CHHKYSLHSYVHCTYLILFYYNTIFHPREEEGKRNVIFCTSVCKKITTTTTNQIHTYILYSCS</sequence>
<organism evidence="1">
    <name type="scientific">Lepeophtheirus salmonis</name>
    <name type="common">Salmon louse</name>
    <name type="synonym">Caligus salmonis</name>
    <dbReference type="NCBI Taxonomy" id="72036"/>
    <lineage>
        <taxon>Eukaryota</taxon>
        <taxon>Metazoa</taxon>
        <taxon>Ecdysozoa</taxon>
        <taxon>Arthropoda</taxon>
        <taxon>Crustacea</taxon>
        <taxon>Multicrustacea</taxon>
        <taxon>Hexanauplia</taxon>
        <taxon>Copepoda</taxon>
        <taxon>Siphonostomatoida</taxon>
        <taxon>Caligidae</taxon>
        <taxon>Lepeophtheirus</taxon>
    </lineage>
</organism>
<proteinExistence type="predicted"/>
<reference evidence="1" key="1">
    <citation type="submission" date="2014-05" db="EMBL/GenBank/DDBJ databases">
        <authorList>
            <person name="Chronopoulou M."/>
        </authorList>
    </citation>
    <scope>NUCLEOTIDE SEQUENCE</scope>
    <source>
        <tissue evidence="1">Whole organism</tissue>
    </source>
</reference>
<dbReference type="AlphaFoldDB" id="A0A0K2V624"/>
<dbReference type="EMBL" id="HACA01028246">
    <property type="protein sequence ID" value="CDW45607.1"/>
    <property type="molecule type" value="Transcribed_RNA"/>
</dbReference>
<name>A0A0K2V624_LEPSM</name>
<feature type="non-terminal residue" evidence="1">
    <location>
        <position position="1"/>
    </location>
</feature>
<protein>
    <submittedName>
        <fullName evidence="1">Uncharacterized protein</fullName>
    </submittedName>
</protein>